<feature type="region of interest" description="Disordered" evidence="1">
    <location>
        <begin position="1"/>
        <end position="27"/>
    </location>
</feature>
<organism evidence="2 3">
    <name type="scientific">Datura stramonium</name>
    <name type="common">Jimsonweed</name>
    <name type="synonym">Common thornapple</name>
    <dbReference type="NCBI Taxonomy" id="4076"/>
    <lineage>
        <taxon>Eukaryota</taxon>
        <taxon>Viridiplantae</taxon>
        <taxon>Streptophyta</taxon>
        <taxon>Embryophyta</taxon>
        <taxon>Tracheophyta</taxon>
        <taxon>Spermatophyta</taxon>
        <taxon>Magnoliopsida</taxon>
        <taxon>eudicotyledons</taxon>
        <taxon>Gunneridae</taxon>
        <taxon>Pentapetalae</taxon>
        <taxon>asterids</taxon>
        <taxon>lamiids</taxon>
        <taxon>Solanales</taxon>
        <taxon>Solanaceae</taxon>
        <taxon>Solanoideae</taxon>
        <taxon>Datureae</taxon>
        <taxon>Datura</taxon>
    </lineage>
</organism>
<comment type="caution">
    <text evidence="2">The sequence shown here is derived from an EMBL/GenBank/DDBJ whole genome shotgun (WGS) entry which is preliminary data.</text>
</comment>
<sequence length="101" mass="11062">MGRKPPMSVGKKEFSAQLSSPKWDGTPTPSVLVAAVSPSLKDDEVLLNLVFNTIPRSSSKPSFKSKKGTKKESLTCGKAKRSMNEILQGSRQNTLKRCRLL</sequence>
<keyword evidence="3" id="KW-1185">Reference proteome</keyword>
<proteinExistence type="predicted"/>
<evidence type="ECO:0000313" key="3">
    <source>
        <dbReference type="Proteomes" id="UP000823775"/>
    </source>
</evidence>
<evidence type="ECO:0000256" key="1">
    <source>
        <dbReference type="SAM" id="MobiDB-lite"/>
    </source>
</evidence>
<dbReference type="Proteomes" id="UP000823775">
    <property type="component" value="Unassembled WGS sequence"/>
</dbReference>
<accession>A0ABS8V8Z0</accession>
<dbReference type="EMBL" id="JACEIK010003630">
    <property type="protein sequence ID" value="MCD9642465.1"/>
    <property type="molecule type" value="Genomic_DNA"/>
</dbReference>
<name>A0ABS8V8Z0_DATST</name>
<evidence type="ECO:0000313" key="2">
    <source>
        <dbReference type="EMBL" id="MCD9642465.1"/>
    </source>
</evidence>
<protein>
    <submittedName>
        <fullName evidence="2">Uncharacterized protein</fullName>
    </submittedName>
</protein>
<gene>
    <name evidence="2" type="ORF">HAX54_029301</name>
</gene>
<reference evidence="2 3" key="1">
    <citation type="journal article" date="2021" name="BMC Genomics">
        <title>Datura genome reveals duplications of psychoactive alkaloid biosynthetic genes and high mutation rate following tissue culture.</title>
        <authorList>
            <person name="Rajewski A."/>
            <person name="Carter-House D."/>
            <person name="Stajich J."/>
            <person name="Litt A."/>
        </authorList>
    </citation>
    <scope>NUCLEOTIDE SEQUENCE [LARGE SCALE GENOMIC DNA]</scope>
    <source>
        <strain evidence="2">AR-01</strain>
    </source>
</reference>
<feature type="region of interest" description="Disordered" evidence="1">
    <location>
        <begin position="55"/>
        <end position="76"/>
    </location>
</feature>